<feature type="domain" description="S-Me-THD-like C-terminal" evidence="2">
    <location>
        <begin position="168"/>
        <end position="336"/>
    </location>
</feature>
<reference evidence="3 4" key="1">
    <citation type="submission" date="2017-09" db="EMBL/GenBank/DDBJ databases">
        <title>Depth-based differentiation of microbial function through sediment-hosted aquifers and enrichment of novel symbionts in the deep terrestrial subsurface.</title>
        <authorList>
            <person name="Probst A.J."/>
            <person name="Ladd B."/>
            <person name="Jarett J.K."/>
            <person name="Geller-Mcgrath D.E."/>
            <person name="Sieber C.M."/>
            <person name="Emerson J.B."/>
            <person name="Anantharaman K."/>
            <person name="Thomas B.C."/>
            <person name="Malmstrom R."/>
            <person name="Stieglmeier M."/>
            <person name="Klingl A."/>
            <person name="Woyke T."/>
            <person name="Ryan C.M."/>
            <person name="Banfield J.F."/>
        </authorList>
    </citation>
    <scope>NUCLEOTIDE SEQUENCE [LARGE SCALE GENOMIC DNA]</scope>
    <source>
        <strain evidence="3">CG11_big_fil_rev_8_21_14_0_20_39_34</strain>
    </source>
</reference>
<dbReference type="InterPro" id="IPR010318">
    <property type="entry name" value="S-Me-THD_N"/>
</dbReference>
<dbReference type="SUPFAM" id="SSF160991">
    <property type="entry name" value="CV3147-like"/>
    <property type="match status" value="1"/>
</dbReference>
<proteinExistence type="predicted"/>
<name>A0A2H0N4V1_9BACT</name>
<comment type="caution">
    <text evidence="3">The sequence shown here is derived from an EMBL/GenBank/DDBJ whole genome shotgun (WGS) entry which is preliminary data.</text>
</comment>
<accession>A0A2H0N4V1</accession>
<evidence type="ECO:0000259" key="1">
    <source>
        <dbReference type="Pfam" id="PF06032"/>
    </source>
</evidence>
<dbReference type="InterPro" id="IPR024071">
    <property type="entry name" value="S-Me-THD_C_sf"/>
</dbReference>
<dbReference type="EMBL" id="PCWN01000007">
    <property type="protein sequence ID" value="PIR03924.1"/>
    <property type="molecule type" value="Genomic_DNA"/>
</dbReference>
<organism evidence="3 4">
    <name type="scientific">Candidatus Magasanikbacteria bacterium CG11_big_fil_rev_8_21_14_0_20_39_34</name>
    <dbReference type="NCBI Taxonomy" id="1974653"/>
    <lineage>
        <taxon>Bacteria</taxon>
        <taxon>Candidatus Magasanikiibacteriota</taxon>
    </lineage>
</organism>
<protein>
    <recommendedName>
        <fullName evidence="5">DUF917 domain-containing protein</fullName>
    </recommendedName>
</protein>
<dbReference type="Pfam" id="PF06032">
    <property type="entry name" value="S-Me-THD_N"/>
    <property type="match status" value="1"/>
</dbReference>
<evidence type="ECO:0008006" key="5">
    <source>
        <dbReference type="Google" id="ProtNLM"/>
    </source>
</evidence>
<gene>
    <name evidence="3" type="ORF">COV59_01925</name>
</gene>
<evidence type="ECO:0000313" key="3">
    <source>
        <dbReference type="EMBL" id="PIR03924.1"/>
    </source>
</evidence>
<sequence length="356" mass="39365">MIQKNNLDAFLLGSTFFGTGGGGCPKKAKEVFLKIFEKKEKLIVESIQEFDEDALFITAFGVGSITNCSDPSIPIQKAFQNLSKFMNKKIAGIIPVEIGPLSLAITFFLADILDLPVIDADIVGGRSTPEVFLETITLFDIPRTPFAIANNNGDEAMLLKSSSLKSEESFMRSFAELSGGDAQVVGYPMSKQQIIQSCEQKTISEALFIGKMLETKNINELLKTLKGKILFEGVVNKKEEKMMSGFTGLDLFLSNSQSNAKVFIKNENLILWINDEVVLTCPELLIMLDENNMPIYNADLKENMQIQILGIPAKPLWQSKKAKELFCPKTFGFPFNEVSLTTESIEGLVSSKKILS</sequence>
<evidence type="ECO:0000313" key="4">
    <source>
        <dbReference type="Proteomes" id="UP000229600"/>
    </source>
</evidence>
<feature type="domain" description="S-Me-THD N-terminal" evidence="1">
    <location>
        <begin position="6"/>
        <end position="158"/>
    </location>
</feature>
<evidence type="ECO:0000259" key="2">
    <source>
        <dbReference type="Pfam" id="PF20906"/>
    </source>
</evidence>
<dbReference type="InterPro" id="IPR027479">
    <property type="entry name" value="S-Me-THD_N_sf"/>
</dbReference>
<dbReference type="PROSITE" id="PS51257">
    <property type="entry name" value="PROKAR_LIPOPROTEIN"/>
    <property type="match status" value="1"/>
</dbReference>
<dbReference type="Pfam" id="PF20906">
    <property type="entry name" value="S-Me-THD_C"/>
    <property type="match status" value="1"/>
</dbReference>
<dbReference type="Gene3D" id="3.40.1610.10">
    <property type="entry name" value="CV3147-like domain"/>
    <property type="match status" value="1"/>
</dbReference>
<dbReference type="Proteomes" id="UP000229600">
    <property type="component" value="Unassembled WGS sequence"/>
</dbReference>
<dbReference type="InterPro" id="IPR048350">
    <property type="entry name" value="S-Me-THD-like_C"/>
</dbReference>
<dbReference type="AlphaFoldDB" id="A0A2H0N4V1"/>
<dbReference type="Gene3D" id="2.40.390.10">
    <property type="entry name" value="CV3147-like"/>
    <property type="match status" value="1"/>
</dbReference>